<sequence length="102" mass="12167">FSAAHKSYVQSLYRRYLRNSLNWCIRRDIWRDRAIEIRAEFERQRNIRNPRELARVLAQAEAHLKANAHPDPYKSPMGEDGTKWSRNLPPRMFSQEEKDAAL</sequence>
<evidence type="ECO:0000256" key="11">
    <source>
        <dbReference type="ARBA" id="ARBA00022990"/>
    </source>
</evidence>
<keyword evidence="6" id="KW-0813">Transport</keyword>
<comment type="subunit">
    <text evidence="4">Mammalian complex I is composed of 45 different subunits.</text>
</comment>
<evidence type="ECO:0000256" key="7">
    <source>
        <dbReference type="ARBA" id="ARBA00022553"/>
    </source>
</evidence>
<dbReference type="Proteomes" id="UP000245946">
    <property type="component" value="Unassembled WGS sequence"/>
</dbReference>
<dbReference type="STRING" id="58919.A0A316Z883"/>
<evidence type="ECO:0000256" key="2">
    <source>
        <dbReference type="ARBA" id="ARBA00004443"/>
    </source>
</evidence>
<keyword evidence="9" id="KW-0999">Mitochondrion inner membrane</keyword>
<evidence type="ECO:0000256" key="15">
    <source>
        <dbReference type="ARBA" id="ARBA00032528"/>
    </source>
</evidence>
<keyword evidence="13" id="KW-0472">Membrane</keyword>
<keyword evidence="8" id="KW-0679">Respiratory chain</keyword>
<dbReference type="CDD" id="cd20263">
    <property type="entry name" value="Complex1_LYR_NDUFB9_LYRM3"/>
    <property type="match status" value="1"/>
</dbReference>
<evidence type="ECO:0000256" key="6">
    <source>
        <dbReference type="ARBA" id="ARBA00022448"/>
    </source>
</evidence>
<evidence type="ECO:0000313" key="19">
    <source>
        <dbReference type="Proteomes" id="UP000245946"/>
    </source>
</evidence>
<dbReference type="Pfam" id="PF05347">
    <property type="entry name" value="Complex1_LYR"/>
    <property type="match status" value="1"/>
</dbReference>
<keyword evidence="12" id="KW-0496">Mitochondrion</keyword>
<accession>A0A316Z883</accession>
<evidence type="ECO:0000256" key="8">
    <source>
        <dbReference type="ARBA" id="ARBA00022660"/>
    </source>
</evidence>
<dbReference type="OrthoDB" id="13598at2759"/>
<dbReference type="InterPro" id="IPR033034">
    <property type="entry name" value="NDUFB9"/>
</dbReference>
<organism evidence="18 19">
    <name type="scientific">Tilletiopsis washingtonensis</name>
    <dbReference type="NCBI Taxonomy" id="58919"/>
    <lineage>
        <taxon>Eukaryota</taxon>
        <taxon>Fungi</taxon>
        <taxon>Dikarya</taxon>
        <taxon>Basidiomycota</taxon>
        <taxon>Ustilaginomycotina</taxon>
        <taxon>Exobasidiomycetes</taxon>
        <taxon>Entylomatales</taxon>
        <taxon>Entylomatales incertae sedis</taxon>
        <taxon>Tilletiopsis</taxon>
    </lineage>
</organism>
<evidence type="ECO:0000256" key="1">
    <source>
        <dbReference type="ARBA" id="ARBA00002920"/>
    </source>
</evidence>
<proteinExistence type="inferred from homology"/>
<comment type="function">
    <text evidence="1">Accessory subunit of the mitochondrial membrane respiratory chain NADH dehydrogenase (Complex I), that is believed to be not involved in catalysis. Complex I functions in the transfer of electrons from NADH to the respiratory chain. The immediate electron acceptor for the enzyme is believed to be ubiquinone.</text>
</comment>
<dbReference type="EMBL" id="KZ819295">
    <property type="protein sequence ID" value="PWN97466.1"/>
    <property type="molecule type" value="Genomic_DNA"/>
</dbReference>
<evidence type="ECO:0000256" key="10">
    <source>
        <dbReference type="ARBA" id="ARBA00022982"/>
    </source>
</evidence>
<evidence type="ECO:0000256" key="14">
    <source>
        <dbReference type="ARBA" id="ARBA00030192"/>
    </source>
</evidence>
<name>A0A316Z883_9BASI</name>
<evidence type="ECO:0000256" key="9">
    <source>
        <dbReference type="ARBA" id="ARBA00022792"/>
    </source>
</evidence>
<dbReference type="GeneID" id="37267473"/>
<evidence type="ECO:0000256" key="16">
    <source>
        <dbReference type="SAM" id="MobiDB-lite"/>
    </source>
</evidence>
<keyword evidence="10" id="KW-0249">Electron transport</keyword>
<protein>
    <recommendedName>
        <fullName evidence="5">NADH dehydrogenase [ubiquinone] 1 beta subcomplex subunit 9</fullName>
    </recommendedName>
    <alternativeName>
        <fullName evidence="14">Complex I-B22</fullName>
    </alternativeName>
    <alternativeName>
        <fullName evidence="15">NADH-ubiquinone oxidoreductase B22 subunit</fullName>
    </alternativeName>
</protein>
<dbReference type="InterPro" id="IPR045292">
    <property type="entry name" value="Complex1_LYR_NDUFB9_LYRM3"/>
</dbReference>
<evidence type="ECO:0000256" key="5">
    <source>
        <dbReference type="ARBA" id="ARBA00018684"/>
    </source>
</evidence>
<feature type="domain" description="Complex 1 LYR protein" evidence="17">
    <location>
        <begin position="9"/>
        <end position="65"/>
    </location>
</feature>
<dbReference type="PANTHER" id="PTHR12868:SF0">
    <property type="entry name" value="NADH DEHYDROGENASE [UBIQUINONE] 1 BETA SUBCOMPLEX SUBUNIT 9"/>
    <property type="match status" value="1"/>
</dbReference>
<dbReference type="PANTHER" id="PTHR12868">
    <property type="entry name" value="NADH-UBIQUINONE OXIDOREDUCTASE B22 SUBUNIT"/>
    <property type="match status" value="1"/>
</dbReference>
<keyword evidence="19" id="KW-1185">Reference proteome</keyword>
<evidence type="ECO:0000256" key="4">
    <source>
        <dbReference type="ARBA" id="ARBA00011790"/>
    </source>
</evidence>
<dbReference type="GO" id="GO:0006120">
    <property type="term" value="P:mitochondrial electron transport, NADH to ubiquinone"/>
    <property type="evidence" value="ECO:0007669"/>
    <property type="project" value="InterPro"/>
</dbReference>
<dbReference type="GO" id="GO:0005743">
    <property type="term" value="C:mitochondrial inner membrane"/>
    <property type="evidence" value="ECO:0007669"/>
    <property type="project" value="UniProtKB-SubCell"/>
</dbReference>
<feature type="non-terminal residue" evidence="18">
    <location>
        <position position="1"/>
    </location>
</feature>
<keyword evidence="11" id="KW-0007">Acetylation</keyword>
<evidence type="ECO:0000256" key="13">
    <source>
        <dbReference type="ARBA" id="ARBA00023136"/>
    </source>
</evidence>
<dbReference type="AlphaFoldDB" id="A0A316Z883"/>
<feature type="region of interest" description="Disordered" evidence="16">
    <location>
        <begin position="65"/>
        <end position="102"/>
    </location>
</feature>
<reference evidence="18 19" key="1">
    <citation type="journal article" date="2018" name="Mol. Biol. Evol.">
        <title>Broad Genomic Sampling Reveals a Smut Pathogenic Ancestry of the Fungal Clade Ustilaginomycotina.</title>
        <authorList>
            <person name="Kijpornyongpan T."/>
            <person name="Mondo S.J."/>
            <person name="Barry K."/>
            <person name="Sandor L."/>
            <person name="Lee J."/>
            <person name="Lipzen A."/>
            <person name="Pangilinan J."/>
            <person name="LaButti K."/>
            <person name="Hainaut M."/>
            <person name="Henrissat B."/>
            <person name="Grigoriev I.V."/>
            <person name="Spatafora J.W."/>
            <person name="Aime M.C."/>
        </authorList>
    </citation>
    <scope>NUCLEOTIDE SEQUENCE [LARGE SCALE GENOMIC DNA]</scope>
    <source>
        <strain evidence="18 19">MCA 4186</strain>
    </source>
</reference>
<evidence type="ECO:0000259" key="17">
    <source>
        <dbReference type="Pfam" id="PF05347"/>
    </source>
</evidence>
<evidence type="ECO:0000256" key="12">
    <source>
        <dbReference type="ARBA" id="ARBA00023128"/>
    </source>
</evidence>
<comment type="similarity">
    <text evidence="3">Belongs to the complex I LYR family.</text>
</comment>
<dbReference type="InterPro" id="IPR008011">
    <property type="entry name" value="Complex1_LYR_dom"/>
</dbReference>
<feature type="non-terminal residue" evidence="18">
    <location>
        <position position="102"/>
    </location>
</feature>
<evidence type="ECO:0000313" key="18">
    <source>
        <dbReference type="EMBL" id="PWN97466.1"/>
    </source>
</evidence>
<dbReference type="RefSeq" id="XP_025597745.1">
    <property type="nucleotide sequence ID" value="XM_025739927.1"/>
</dbReference>
<gene>
    <name evidence="18" type="ORF">FA09DRAFT_288140</name>
</gene>
<evidence type="ECO:0000256" key="3">
    <source>
        <dbReference type="ARBA" id="ARBA00009508"/>
    </source>
</evidence>
<keyword evidence="7" id="KW-0597">Phosphoprotein</keyword>
<comment type="subcellular location">
    <subcellularLocation>
        <location evidence="2">Mitochondrion inner membrane</location>
        <topology evidence="2">Peripheral membrane protein</topology>
        <orientation evidence="2">Matrix side</orientation>
    </subcellularLocation>
</comment>